<keyword evidence="1" id="KW-0238">DNA-binding</keyword>
<dbReference type="PANTHER" id="PTHR46797">
    <property type="entry name" value="HTH-TYPE TRANSCRIPTIONAL REGULATOR"/>
    <property type="match status" value="1"/>
</dbReference>
<dbReference type="InterPro" id="IPR001387">
    <property type="entry name" value="Cro/C1-type_HTH"/>
</dbReference>
<dbReference type="InterPro" id="IPR050807">
    <property type="entry name" value="TransReg_Diox_bact_type"/>
</dbReference>
<protein>
    <submittedName>
        <fullName evidence="3">Helix-turn-helix transcriptional regulator</fullName>
    </submittedName>
</protein>
<dbReference type="AlphaFoldDB" id="A0A9D1TAI9"/>
<feature type="domain" description="HTH cro/C1-type" evidence="2">
    <location>
        <begin position="10"/>
        <end position="64"/>
    </location>
</feature>
<comment type="caution">
    <text evidence="3">The sequence shown here is derived from an EMBL/GenBank/DDBJ whole genome shotgun (WGS) entry which is preliminary data.</text>
</comment>
<name>A0A9D1TAI9_9FIRM</name>
<evidence type="ECO:0000313" key="3">
    <source>
        <dbReference type="EMBL" id="HIV25138.1"/>
    </source>
</evidence>
<dbReference type="SUPFAM" id="SSF47413">
    <property type="entry name" value="lambda repressor-like DNA-binding domains"/>
    <property type="match status" value="1"/>
</dbReference>
<dbReference type="SMART" id="SM00530">
    <property type="entry name" value="HTH_XRE"/>
    <property type="match status" value="1"/>
</dbReference>
<dbReference type="PROSITE" id="PS50943">
    <property type="entry name" value="HTH_CROC1"/>
    <property type="match status" value="1"/>
</dbReference>
<dbReference type="GO" id="GO:0003677">
    <property type="term" value="F:DNA binding"/>
    <property type="evidence" value="ECO:0007669"/>
    <property type="project" value="UniProtKB-KW"/>
</dbReference>
<dbReference type="EMBL" id="DVOO01000013">
    <property type="protein sequence ID" value="HIV25138.1"/>
    <property type="molecule type" value="Genomic_DNA"/>
</dbReference>
<evidence type="ECO:0000259" key="2">
    <source>
        <dbReference type="PROSITE" id="PS50943"/>
    </source>
</evidence>
<organism evidence="3 4">
    <name type="scientific">Candidatus Scatomonas pullistercoris</name>
    <dbReference type="NCBI Taxonomy" id="2840920"/>
    <lineage>
        <taxon>Bacteria</taxon>
        <taxon>Bacillati</taxon>
        <taxon>Bacillota</taxon>
        <taxon>Clostridia</taxon>
        <taxon>Lachnospirales</taxon>
        <taxon>Lachnospiraceae</taxon>
        <taxon>Lachnospiraceae incertae sedis</taxon>
        <taxon>Candidatus Scatomonas</taxon>
    </lineage>
</organism>
<reference evidence="3" key="1">
    <citation type="submission" date="2020-10" db="EMBL/GenBank/DDBJ databases">
        <authorList>
            <person name="Gilroy R."/>
        </authorList>
    </citation>
    <scope>NUCLEOTIDE SEQUENCE</scope>
    <source>
        <strain evidence="3">CHK188-20938</strain>
    </source>
</reference>
<gene>
    <name evidence="3" type="ORF">IAB71_05020</name>
</gene>
<reference evidence="3" key="2">
    <citation type="journal article" date="2021" name="PeerJ">
        <title>Extensive microbial diversity within the chicken gut microbiome revealed by metagenomics and culture.</title>
        <authorList>
            <person name="Gilroy R."/>
            <person name="Ravi A."/>
            <person name="Getino M."/>
            <person name="Pursley I."/>
            <person name="Horton D.L."/>
            <person name="Alikhan N.F."/>
            <person name="Baker D."/>
            <person name="Gharbi K."/>
            <person name="Hall N."/>
            <person name="Watson M."/>
            <person name="Adriaenssens E.M."/>
            <person name="Foster-Nyarko E."/>
            <person name="Jarju S."/>
            <person name="Secka A."/>
            <person name="Antonio M."/>
            <person name="Oren A."/>
            <person name="Chaudhuri R.R."/>
            <person name="La Ragione R."/>
            <person name="Hildebrand F."/>
            <person name="Pallen M.J."/>
        </authorList>
    </citation>
    <scope>NUCLEOTIDE SEQUENCE</scope>
    <source>
        <strain evidence="3">CHK188-20938</strain>
    </source>
</reference>
<dbReference type="Proteomes" id="UP000824169">
    <property type="component" value="Unassembled WGS sequence"/>
</dbReference>
<dbReference type="Gene3D" id="1.10.260.40">
    <property type="entry name" value="lambda repressor-like DNA-binding domains"/>
    <property type="match status" value="1"/>
</dbReference>
<proteinExistence type="predicted"/>
<dbReference type="PANTHER" id="PTHR46797:SF1">
    <property type="entry name" value="METHYLPHOSPHONATE SYNTHASE"/>
    <property type="match status" value="1"/>
</dbReference>
<dbReference type="GO" id="GO:0003700">
    <property type="term" value="F:DNA-binding transcription factor activity"/>
    <property type="evidence" value="ECO:0007669"/>
    <property type="project" value="TreeGrafter"/>
</dbReference>
<evidence type="ECO:0000256" key="1">
    <source>
        <dbReference type="ARBA" id="ARBA00023125"/>
    </source>
</evidence>
<dbReference type="GO" id="GO:0005829">
    <property type="term" value="C:cytosol"/>
    <property type="evidence" value="ECO:0007669"/>
    <property type="project" value="TreeGrafter"/>
</dbReference>
<dbReference type="InterPro" id="IPR010982">
    <property type="entry name" value="Lambda_DNA-bd_dom_sf"/>
</dbReference>
<dbReference type="CDD" id="cd00093">
    <property type="entry name" value="HTH_XRE"/>
    <property type="match status" value="1"/>
</dbReference>
<accession>A0A9D1TAI9</accession>
<evidence type="ECO:0000313" key="4">
    <source>
        <dbReference type="Proteomes" id="UP000824169"/>
    </source>
</evidence>
<sequence>MDETYVNERIKQICAEKGWSNYRLAKECGIPSSTVHNILHKVSAPSFVSLLKICNGLGITMAQFFAEDGDAVDLTGEQREVLDLYNDLSVHEREIAVAYMRGLAARKG</sequence>
<dbReference type="Pfam" id="PF13443">
    <property type="entry name" value="HTH_26"/>
    <property type="match status" value="1"/>
</dbReference>